<dbReference type="PANTHER" id="PTHR47926">
    <property type="entry name" value="PENTATRICOPEPTIDE REPEAT-CONTAINING PROTEIN"/>
    <property type="match status" value="1"/>
</dbReference>
<feature type="transmembrane region" description="Helical" evidence="2">
    <location>
        <begin position="12"/>
        <end position="36"/>
    </location>
</feature>
<evidence type="ECO:0000313" key="5">
    <source>
        <dbReference type="Proteomes" id="UP000233551"/>
    </source>
</evidence>
<dbReference type="GO" id="GO:0009451">
    <property type="term" value="P:RNA modification"/>
    <property type="evidence" value="ECO:0007669"/>
    <property type="project" value="InterPro"/>
</dbReference>
<dbReference type="EMBL" id="PGOL01001078">
    <property type="protein sequence ID" value="PKI61085.1"/>
    <property type="molecule type" value="Genomic_DNA"/>
</dbReference>
<comment type="caution">
    <text evidence="4">The sequence shown here is derived from an EMBL/GenBank/DDBJ whole genome shotgun (WGS) entry which is preliminary data.</text>
</comment>
<keyword evidence="2" id="KW-0812">Transmembrane</keyword>
<dbReference type="Pfam" id="PF20431">
    <property type="entry name" value="E_motif"/>
    <property type="match status" value="1"/>
</dbReference>
<keyword evidence="2" id="KW-0472">Membrane</keyword>
<dbReference type="AlphaFoldDB" id="A0A2I0JXS4"/>
<gene>
    <name evidence="4" type="ORF">CRG98_018530</name>
</gene>
<feature type="domain" description="DYW" evidence="3">
    <location>
        <begin position="115"/>
        <end position="180"/>
    </location>
</feature>
<organism evidence="4 5">
    <name type="scientific">Punica granatum</name>
    <name type="common">Pomegranate</name>
    <dbReference type="NCBI Taxonomy" id="22663"/>
    <lineage>
        <taxon>Eukaryota</taxon>
        <taxon>Viridiplantae</taxon>
        <taxon>Streptophyta</taxon>
        <taxon>Embryophyta</taxon>
        <taxon>Tracheophyta</taxon>
        <taxon>Spermatophyta</taxon>
        <taxon>Magnoliopsida</taxon>
        <taxon>eudicotyledons</taxon>
        <taxon>Gunneridae</taxon>
        <taxon>Pentapetalae</taxon>
        <taxon>rosids</taxon>
        <taxon>malvids</taxon>
        <taxon>Myrtales</taxon>
        <taxon>Lythraceae</taxon>
        <taxon>Punica</taxon>
    </lineage>
</organism>
<reference evidence="4 5" key="1">
    <citation type="submission" date="2017-11" db="EMBL/GenBank/DDBJ databases">
        <title>De-novo sequencing of pomegranate (Punica granatum L.) genome.</title>
        <authorList>
            <person name="Akparov Z."/>
            <person name="Amiraslanov A."/>
            <person name="Hajiyeva S."/>
            <person name="Abbasov M."/>
            <person name="Kaur K."/>
            <person name="Hamwieh A."/>
            <person name="Solovyev V."/>
            <person name="Salamov A."/>
            <person name="Braich B."/>
            <person name="Kosarev P."/>
            <person name="Mahmoud A."/>
            <person name="Hajiyev E."/>
            <person name="Babayeva S."/>
            <person name="Izzatullayeva V."/>
            <person name="Mammadov A."/>
            <person name="Mammadov A."/>
            <person name="Sharifova S."/>
            <person name="Ojaghi J."/>
            <person name="Eynullazada K."/>
            <person name="Bayramov B."/>
            <person name="Abdulazimova A."/>
            <person name="Shahmuradov I."/>
        </authorList>
    </citation>
    <scope>NUCLEOTIDE SEQUENCE [LARGE SCALE GENOMIC DNA]</scope>
    <source>
        <strain evidence="5">cv. AG2017</strain>
        <tissue evidence="4">Leaf</tissue>
    </source>
</reference>
<dbReference type="InterPro" id="IPR046960">
    <property type="entry name" value="PPR_At4g14850-like_plant"/>
</dbReference>
<sequence length="199" mass="22437">MQVSKILCISSLFMHPTFKLVCISLIVMPAILIIGACRIHEDVERAERIGKIIKELDPNHIGCRALLSNVYSASGRWKEARTLREKFLVGDRSHPQTKQIYLLLDEMGTKLKTVGYVPEVSEVLLDIDDEEDKKTALSRQSEKLAVAYGIMNTPPGATIRIVKNLRVCGDCHQATKFISNRYRPVDLRTNIGTTTFYTC</sequence>
<keyword evidence="5" id="KW-1185">Reference proteome</keyword>
<dbReference type="STRING" id="22663.A0A2I0JXS4"/>
<proteinExistence type="inferred from homology"/>
<evidence type="ECO:0000256" key="2">
    <source>
        <dbReference type="SAM" id="Phobius"/>
    </source>
</evidence>
<evidence type="ECO:0000256" key="1">
    <source>
        <dbReference type="ARBA" id="ARBA00006643"/>
    </source>
</evidence>
<protein>
    <recommendedName>
        <fullName evidence="3">DYW domain-containing protein</fullName>
    </recommendedName>
</protein>
<dbReference type="GO" id="GO:0003723">
    <property type="term" value="F:RNA binding"/>
    <property type="evidence" value="ECO:0007669"/>
    <property type="project" value="InterPro"/>
</dbReference>
<evidence type="ECO:0000313" key="4">
    <source>
        <dbReference type="EMBL" id="PKI61085.1"/>
    </source>
</evidence>
<name>A0A2I0JXS4_PUNGR</name>
<dbReference type="InterPro" id="IPR046848">
    <property type="entry name" value="E_motif"/>
</dbReference>
<evidence type="ECO:0000259" key="3">
    <source>
        <dbReference type="Pfam" id="PF14432"/>
    </source>
</evidence>
<keyword evidence="2" id="KW-1133">Transmembrane helix</keyword>
<dbReference type="GO" id="GO:0008270">
    <property type="term" value="F:zinc ion binding"/>
    <property type="evidence" value="ECO:0007669"/>
    <property type="project" value="InterPro"/>
</dbReference>
<accession>A0A2I0JXS4</accession>
<dbReference type="Proteomes" id="UP000233551">
    <property type="component" value="Unassembled WGS sequence"/>
</dbReference>
<comment type="similarity">
    <text evidence="1">Belongs to the PPR family. PCMP-H subfamily.</text>
</comment>
<dbReference type="Pfam" id="PF14432">
    <property type="entry name" value="DYW_deaminase"/>
    <property type="match status" value="1"/>
</dbReference>
<dbReference type="PANTHER" id="PTHR47926:SF436">
    <property type="entry name" value="PENTATRICOPEPTIDE REPEAT-CONTAINING PROTEIN ELI1, CHLOROPLASTIC-LIKE ISOFORM X2"/>
    <property type="match status" value="1"/>
</dbReference>
<dbReference type="InterPro" id="IPR032867">
    <property type="entry name" value="DYW_dom"/>
</dbReference>